<dbReference type="EC" id="3.2.1.78" evidence="4"/>
<gene>
    <name evidence="10" type="ORF">KI387_021742</name>
</gene>
<dbReference type="FunFam" id="3.20.20.80:FF:000012">
    <property type="entry name" value="Mannan endo-1,4-beta-mannosidase 6"/>
    <property type="match status" value="1"/>
</dbReference>
<evidence type="ECO:0000313" key="10">
    <source>
        <dbReference type="EMBL" id="KAH9319973.1"/>
    </source>
</evidence>
<comment type="catalytic activity">
    <reaction evidence="1">
        <text>Random hydrolysis of (1-&gt;4)-beta-D-mannosidic linkages in mannans, galactomannans and glucomannans.</text>
        <dbReference type="EC" id="3.2.1.78"/>
    </reaction>
</comment>
<evidence type="ECO:0000256" key="3">
    <source>
        <dbReference type="ARBA" id="ARBA00005641"/>
    </source>
</evidence>
<sequence>MMWVASDPTQRYKVTSVFKEAAAHGLNVARTWAFNDGSGYHALQTSPGVYDEQVFQGLDFVIVEAQKHATWLILSFVNNYKDFGGRAQYVQWGRNETGQDIKSEDDFYTNPTVINYYKNHVNRIMMRNNSLNGIAYRDDPTIFAWELINEPRCETDPSGRTVQTWAQEMAGYVKSLDSNHLLEVGLEGFYGDSIPDRKQFNPNENEFGTDFISTNQLREIDFATVHSYPDAWLASSDEKAQLLFLKIWMKVHIEDANRVLKKPILFAEFGKSYKDPGYNITRRDGLYEIVYKNIYEAARSGEAGGGGLLWQLMAQGMKSLADGYEIVLSQSPSTAALISSQSKRLSSLCSNSSYIDLMEL</sequence>
<dbReference type="GO" id="GO:0016985">
    <property type="term" value="F:mannan endo-1,4-beta-mannosidase activity"/>
    <property type="evidence" value="ECO:0007669"/>
    <property type="project" value="UniProtKB-EC"/>
</dbReference>
<dbReference type="AlphaFoldDB" id="A0AA38GDS9"/>
<protein>
    <recommendedName>
        <fullName evidence="4">mannan endo-1,4-beta-mannosidase</fullName>
        <ecNumber evidence="4">3.2.1.78</ecNumber>
    </recommendedName>
</protein>
<keyword evidence="6" id="KW-0732">Signal</keyword>
<evidence type="ECO:0000256" key="7">
    <source>
        <dbReference type="ARBA" id="ARBA00022801"/>
    </source>
</evidence>
<keyword evidence="8" id="KW-0326">Glycosidase</keyword>
<keyword evidence="7" id="KW-0378">Hydrolase</keyword>
<proteinExistence type="inferred from homology"/>
<reference evidence="10 11" key="1">
    <citation type="journal article" date="2021" name="Nat. Plants">
        <title>The Taxus genome provides insights into paclitaxel biosynthesis.</title>
        <authorList>
            <person name="Xiong X."/>
            <person name="Gou J."/>
            <person name="Liao Q."/>
            <person name="Li Y."/>
            <person name="Zhou Q."/>
            <person name="Bi G."/>
            <person name="Li C."/>
            <person name="Du R."/>
            <person name="Wang X."/>
            <person name="Sun T."/>
            <person name="Guo L."/>
            <person name="Liang H."/>
            <person name="Lu P."/>
            <person name="Wu Y."/>
            <person name="Zhang Z."/>
            <person name="Ro D.K."/>
            <person name="Shang Y."/>
            <person name="Huang S."/>
            <person name="Yan J."/>
        </authorList>
    </citation>
    <scope>NUCLEOTIDE SEQUENCE [LARGE SCALE GENOMIC DNA]</scope>
    <source>
        <strain evidence="10">Ta-2019</strain>
    </source>
</reference>
<dbReference type="GO" id="GO:0005576">
    <property type="term" value="C:extracellular region"/>
    <property type="evidence" value="ECO:0007669"/>
    <property type="project" value="UniProtKB-SubCell"/>
</dbReference>
<dbReference type="OMA" id="YEARIYT"/>
<evidence type="ECO:0000256" key="8">
    <source>
        <dbReference type="ARBA" id="ARBA00023295"/>
    </source>
</evidence>
<evidence type="ECO:0000256" key="6">
    <source>
        <dbReference type="ARBA" id="ARBA00022729"/>
    </source>
</evidence>
<organism evidence="10 11">
    <name type="scientific">Taxus chinensis</name>
    <name type="common">Chinese yew</name>
    <name type="synonym">Taxus wallichiana var. chinensis</name>
    <dbReference type="NCBI Taxonomy" id="29808"/>
    <lineage>
        <taxon>Eukaryota</taxon>
        <taxon>Viridiplantae</taxon>
        <taxon>Streptophyta</taxon>
        <taxon>Embryophyta</taxon>
        <taxon>Tracheophyta</taxon>
        <taxon>Spermatophyta</taxon>
        <taxon>Pinopsida</taxon>
        <taxon>Pinidae</taxon>
        <taxon>Conifers II</taxon>
        <taxon>Cupressales</taxon>
        <taxon>Taxaceae</taxon>
        <taxon>Taxus</taxon>
    </lineage>
</organism>
<name>A0AA38GDS9_TAXCH</name>
<dbReference type="PANTHER" id="PTHR31451">
    <property type="match status" value="1"/>
</dbReference>
<dbReference type="Gene3D" id="3.20.20.80">
    <property type="entry name" value="Glycosidases"/>
    <property type="match status" value="1"/>
</dbReference>
<evidence type="ECO:0000313" key="11">
    <source>
        <dbReference type="Proteomes" id="UP000824469"/>
    </source>
</evidence>
<keyword evidence="5" id="KW-0964">Secreted</keyword>
<dbReference type="PANTHER" id="PTHR31451:SF39">
    <property type="entry name" value="MANNAN ENDO-1,4-BETA-MANNOSIDASE 1"/>
    <property type="match status" value="1"/>
</dbReference>
<dbReference type="Proteomes" id="UP000824469">
    <property type="component" value="Unassembled WGS sequence"/>
</dbReference>
<dbReference type="SUPFAM" id="SSF51445">
    <property type="entry name" value="(Trans)glycosidases"/>
    <property type="match status" value="1"/>
</dbReference>
<comment type="caution">
    <text evidence="10">The sequence shown here is derived from an EMBL/GenBank/DDBJ whole genome shotgun (WGS) entry which is preliminary data.</text>
</comment>
<evidence type="ECO:0000259" key="9">
    <source>
        <dbReference type="Pfam" id="PF26410"/>
    </source>
</evidence>
<accession>A0AA38GDS9</accession>
<evidence type="ECO:0000256" key="1">
    <source>
        <dbReference type="ARBA" id="ARBA00001678"/>
    </source>
</evidence>
<evidence type="ECO:0000256" key="5">
    <source>
        <dbReference type="ARBA" id="ARBA00022525"/>
    </source>
</evidence>
<feature type="domain" description="Glycoside hydrolase family 5" evidence="9">
    <location>
        <begin position="11"/>
        <end position="311"/>
    </location>
</feature>
<dbReference type="GO" id="GO:0000272">
    <property type="term" value="P:polysaccharide catabolic process"/>
    <property type="evidence" value="ECO:0007669"/>
    <property type="project" value="InterPro"/>
</dbReference>
<dbReference type="InterPro" id="IPR017853">
    <property type="entry name" value="GH"/>
</dbReference>
<dbReference type="InterPro" id="IPR001547">
    <property type="entry name" value="Glyco_hydro_5"/>
</dbReference>
<dbReference type="InterPro" id="IPR045053">
    <property type="entry name" value="MAN-like"/>
</dbReference>
<dbReference type="EMBL" id="JAHRHJ020000004">
    <property type="protein sequence ID" value="KAH9319973.1"/>
    <property type="molecule type" value="Genomic_DNA"/>
</dbReference>
<dbReference type="Pfam" id="PF26410">
    <property type="entry name" value="GH5_mannosidase"/>
    <property type="match status" value="1"/>
</dbReference>
<evidence type="ECO:0000256" key="4">
    <source>
        <dbReference type="ARBA" id="ARBA00012706"/>
    </source>
</evidence>
<evidence type="ECO:0000256" key="2">
    <source>
        <dbReference type="ARBA" id="ARBA00004613"/>
    </source>
</evidence>
<comment type="similarity">
    <text evidence="3">Belongs to the glycosyl hydrolase 5 (cellulase A) family.</text>
</comment>
<comment type="subcellular location">
    <subcellularLocation>
        <location evidence="2">Secreted</location>
    </subcellularLocation>
</comment>
<keyword evidence="11" id="KW-1185">Reference proteome</keyword>